<protein>
    <submittedName>
        <fullName evidence="1">Uncharacterized protein</fullName>
    </submittedName>
</protein>
<proteinExistence type="predicted"/>
<dbReference type="AlphaFoldDB" id="A0A8T2SIC8"/>
<keyword evidence="2" id="KW-1185">Reference proteome</keyword>
<evidence type="ECO:0000313" key="1">
    <source>
        <dbReference type="EMBL" id="KAH7332252.1"/>
    </source>
</evidence>
<dbReference type="EMBL" id="CM035425">
    <property type="protein sequence ID" value="KAH7332252.1"/>
    <property type="molecule type" value="Genomic_DNA"/>
</dbReference>
<comment type="caution">
    <text evidence="1">The sequence shown here is derived from an EMBL/GenBank/DDBJ whole genome shotgun (WGS) entry which is preliminary data.</text>
</comment>
<sequence>MEKKEILSLHNNPRLKNLRFNGVHGTCGGEEEKIVVVWMTELLCHGKALKCHCITFLNSSIRPSSLA</sequence>
<name>A0A8T2SIC8_CERRI</name>
<evidence type="ECO:0000313" key="2">
    <source>
        <dbReference type="Proteomes" id="UP000825935"/>
    </source>
</evidence>
<reference evidence="1" key="1">
    <citation type="submission" date="2021-08" db="EMBL/GenBank/DDBJ databases">
        <title>WGS assembly of Ceratopteris richardii.</title>
        <authorList>
            <person name="Marchant D.B."/>
            <person name="Chen G."/>
            <person name="Jenkins J."/>
            <person name="Shu S."/>
            <person name="Leebens-Mack J."/>
            <person name="Grimwood J."/>
            <person name="Schmutz J."/>
            <person name="Soltis P."/>
            <person name="Soltis D."/>
            <person name="Chen Z.-H."/>
        </authorList>
    </citation>
    <scope>NUCLEOTIDE SEQUENCE</scope>
    <source>
        <strain evidence="1">Whitten #5841</strain>
        <tissue evidence="1">Leaf</tissue>
    </source>
</reference>
<accession>A0A8T2SIC8</accession>
<dbReference type="Proteomes" id="UP000825935">
    <property type="component" value="Chromosome 20"/>
</dbReference>
<gene>
    <name evidence="1" type="ORF">KP509_20G078300</name>
</gene>
<organism evidence="1 2">
    <name type="scientific">Ceratopteris richardii</name>
    <name type="common">Triangle waterfern</name>
    <dbReference type="NCBI Taxonomy" id="49495"/>
    <lineage>
        <taxon>Eukaryota</taxon>
        <taxon>Viridiplantae</taxon>
        <taxon>Streptophyta</taxon>
        <taxon>Embryophyta</taxon>
        <taxon>Tracheophyta</taxon>
        <taxon>Polypodiopsida</taxon>
        <taxon>Polypodiidae</taxon>
        <taxon>Polypodiales</taxon>
        <taxon>Pteridineae</taxon>
        <taxon>Pteridaceae</taxon>
        <taxon>Parkerioideae</taxon>
        <taxon>Ceratopteris</taxon>
    </lineage>
</organism>